<gene>
    <name evidence="2" type="ORF">BGZ80_008387</name>
</gene>
<dbReference type="EMBL" id="JAAAID010000452">
    <property type="protein sequence ID" value="KAG0017346.1"/>
    <property type="molecule type" value="Genomic_DNA"/>
</dbReference>
<evidence type="ECO:0000256" key="1">
    <source>
        <dbReference type="SAM" id="MobiDB-lite"/>
    </source>
</evidence>
<dbReference type="Proteomes" id="UP000703661">
    <property type="component" value="Unassembled WGS sequence"/>
</dbReference>
<dbReference type="AlphaFoldDB" id="A0A9P6T122"/>
<feature type="non-terminal residue" evidence="2">
    <location>
        <position position="191"/>
    </location>
</feature>
<keyword evidence="3" id="KW-1185">Reference proteome</keyword>
<organism evidence="2 3">
    <name type="scientific">Entomortierella chlamydospora</name>
    <dbReference type="NCBI Taxonomy" id="101097"/>
    <lineage>
        <taxon>Eukaryota</taxon>
        <taxon>Fungi</taxon>
        <taxon>Fungi incertae sedis</taxon>
        <taxon>Mucoromycota</taxon>
        <taxon>Mortierellomycotina</taxon>
        <taxon>Mortierellomycetes</taxon>
        <taxon>Mortierellales</taxon>
        <taxon>Mortierellaceae</taxon>
        <taxon>Entomortierella</taxon>
    </lineage>
</organism>
<evidence type="ECO:0000313" key="2">
    <source>
        <dbReference type="EMBL" id="KAG0017346.1"/>
    </source>
</evidence>
<reference evidence="2" key="1">
    <citation type="journal article" date="2020" name="Fungal Divers.">
        <title>Resolving the Mortierellaceae phylogeny through synthesis of multi-gene phylogenetics and phylogenomics.</title>
        <authorList>
            <person name="Vandepol N."/>
            <person name="Liber J."/>
            <person name="Desiro A."/>
            <person name="Na H."/>
            <person name="Kennedy M."/>
            <person name="Barry K."/>
            <person name="Grigoriev I.V."/>
            <person name="Miller A.N."/>
            <person name="O'Donnell K."/>
            <person name="Stajich J.E."/>
            <person name="Bonito G."/>
        </authorList>
    </citation>
    <scope>NUCLEOTIDE SEQUENCE</scope>
    <source>
        <strain evidence="2">NRRL 2769</strain>
    </source>
</reference>
<proteinExistence type="predicted"/>
<name>A0A9P6T122_9FUNG</name>
<evidence type="ECO:0000313" key="3">
    <source>
        <dbReference type="Proteomes" id="UP000703661"/>
    </source>
</evidence>
<comment type="caution">
    <text evidence="2">The sequence shown here is derived from an EMBL/GenBank/DDBJ whole genome shotgun (WGS) entry which is preliminary data.</text>
</comment>
<feature type="compositionally biased region" description="Polar residues" evidence="1">
    <location>
        <begin position="169"/>
        <end position="179"/>
    </location>
</feature>
<sequence length="191" mass="21320">MSMSRADWALSTFDASFPAFVKKFEYEDQDLASKHYSDLLRNKKLRATFREKLQANFNAWKIQSEDLFWQKRMNLRNDRKGIAKAEGALIAEASSNVESTIIQSNKIAKSSSILSGTTPLVSNAKPRAAAHDEVHNAEGQESFDLESEHQGEESESESESAAGDIQEDGFTTQESSNILANIARSQHPFCE</sequence>
<protein>
    <submittedName>
        <fullName evidence="2">Uncharacterized protein</fullName>
    </submittedName>
</protein>
<accession>A0A9P6T122</accession>
<feature type="compositionally biased region" description="Basic and acidic residues" evidence="1">
    <location>
        <begin position="129"/>
        <end position="138"/>
    </location>
</feature>
<feature type="region of interest" description="Disordered" evidence="1">
    <location>
        <begin position="124"/>
        <end position="191"/>
    </location>
</feature>